<sequence>MLRLLDVYYRYSITTKNRFFNQKSNFKEKKSLNFRLLVEKHDVNYVKVK</sequence>
<evidence type="ECO:0000313" key="1">
    <source>
        <dbReference type="EMBL" id="GEQ02130.1"/>
    </source>
</evidence>
<comment type="caution">
    <text evidence="1">The sequence shown here is derived from an EMBL/GenBank/DDBJ whole genome shotgun (WGS) entry which is preliminary data.</text>
</comment>
<dbReference type="AlphaFoldDB" id="A0AB34AFT4"/>
<dbReference type="Proteomes" id="UP000321839">
    <property type="component" value="Unassembled WGS sequence"/>
</dbReference>
<organism evidence="1 2">
    <name type="scientific">Staphylococcus ureilyticus</name>
    <name type="common">Staphylococcus cohnii subsp. urealyticus</name>
    <dbReference type="NCBI Taxonomy" id="94138"/>
    <lineage>
        <taxon>Bacteria</taxon>
        <taxon>Bacillati</taxon>
        <taxon>Bacillota</taxon>
        <taxon>Bacilli</taxon>
        <taxon>Bacillales</taxon>
        <taxon>Staphylococcaceae</taxon>
        <taxon>Staphylococcus</taxon>
        <taxon>Staphylococcus cohnii species complex</taxon>
    </lineage>
</organism>
<name>A0AB34AFT4_STAUR</name>
<proteinExistence type="predicted"/>
<protein>
    <submittedName>
        <fullName evidence="1">Uncharacterized protein</fullName>
    </submittedName>
</protein>
<accession>A0AB34AFT4</accession>
<evidence type="ECO:0000313" key="2">
    <source>
        <dbReference type="Proteomes" id="UP000321839"/>
    </source>
</evidence>
<keyword evidence="2" id="KW-1185">Reference proteome</keyword>
<gene>
    <name evidence="1" type="ORF">SCO02_05710</name>
</gene>
<dbReference type="EMBL" id="BKAW01000004">
    <property type="protein sequence ID" value="GEQ02130.1"/>
    <property type="molecule type" value="Genomic_DNA"/>
</dbReference>
<reference evidence="1 2" key="1">
    <citation type="submission" date="2019-07" db="EMBL/GenBank/DDBJ databases">
        <title>Whole genome shotgun sequence of Staphylococcus cohnii subsp. urealyticus NBRC 109766.</title>
        <authorList>
            <person name="Hosoyama A."/>
            <person name="Uohara A."/>
            <person name="Ohji S."/>
            <person name="Ichikawa N."/>
        </authorList>
    </citation>
    <scope>NUCLEOTIDE SEQUENCE [LARGE SCALE GENOMIC DNA]</scope>
    <source>
        <strain evidence="1 2">NBRC 109766</strain>
    </source>
</reference>